<evidence type="ECO:0000313" key="4">
    <source>
        <dbReference type="WBParaSite" id="NBR_0000264101-mRNA-1"/>
    </source>
</evidence>
<evidence type="ECO:0000256" key="1">
    <source>
        <dbReference type="SAM" id="MobiDB-lite"/>
    </source>
</evidence>
<protein>
    <submittedName>
        <fullName evidence="4">Microtubule-associated protein</fullName>
    </submittedName>
</protein>
<organism evidence="4">
    <name type="scientific">Nippostrongylus brasiliensis</name>
    <name type="common">Rat hookworm</name>
    <dbReference type="NCBI Taxonomy" id="27835"/>
    <lineage>
        <taxon>Eukaryota</taxon>
        <taxon>Metazoa</taxon>
        <taxon>Ecdysozoa</taxon>
        <taxon>Nematoda</taxon>
        <taxon>Chromadorea</taxon>
        <taxon>Rhabditida</taxon>
        <taxon>Rhabditina</taxon>
        <taxon>Rhabditomorpha</taxon>
        <taxon>Strongyloidea</taxon>
        <taxon>Heligmosomidae</taxon>
        <taxon>Nippostrongylus</taxon>
    </lineage>
</organism>
<dbReference type="WBParaSite" id="NBR_0000264101-mRNA-1">
    <property type="protein sequence ID" value="NBR_0000264101-mRNA-1"/>
    <property type="gene ID" value="NBR_0000264101"/>
</dbReference>
<dbReference type="Proteomes" id="UP000271162">
    <property type="component" value="Unassembled WGS sequence"/>
</dbReference>
<name>A0A0N4XJD9_NIPBR</name>
<gene>
    <name evidence="2" type="ORF">NBR_LOCUS2642</name>
</gene>
<dbReference type="AlphaFoldDB" id="A0A0N4XJD9"/>
<keyword evidence="3" id="KW-1185">Reference proteome</keyword>
<reference evidence="2 3" key="2">
    <citation type="submission" date="2018-11" db="EMBL/GenBank/DDBJ databases">
        <authorList>
            <consortium name="Pathogen Informatics"/>
        </authorList>
    </citation>
    <scope>NUCLEOTIDE SEQUENCE [LARGE SCALE GENOMIC DNA]</scope>
</reference>
<sequence>MEPKRDQPYFEGYDRQRPFEGYDYQRKPPEPVQGYINRPDDVEKRYPPMAPTPMADRTGLDGQNMLFTGGTPLRSASLQPQEPPGPSKPGSGEVGTDRTQPEGVGAPEAKRVEAAPETKPAEPKPEEIAQQTVDETKMKPDDVAATAHTIAKYQKGDICPQTPGSVAAKKTPAKDIVSDVLEPTTVDNTSAKKSDVS</sequence>
<reference evidence="4" key="1">
    <citation type="submission" date="2017-02" db="UniProtKB">
        <authorList>
            <consortium name="WormBaseParasite"/>
        </authorList>
    </citation>
    <scope>IDENTIFICATION</scope>
</reference>
<accession>A0A0N4XJD9</accession>
<feature type="compositionally biased region" description="Basic and acidic residues" evidence="1">
    <location>
        <begin position="108"/>
        <end position="127"/>
    </location>
</feature>
<proteinExistence type="predicted"/>
<evidence type="ECO:0000313" key="2">
    <source>
        <dbReference type="EMBL" id="VDL66231.1"/>
    </source>
</evidence>
<evidence type="ECO:0000313" key="3">
    <source>
        <dbReference type="Proteomes" id="UP000271162"/>
    </source>
</evidence>
<dbReference type="EMBL" id="UYSL01003194">
    <property type="protein sequence ID" value="VDL66231.1"/>
    <property type="molecule type" value="Genomic_DNA"/>
</dbReference>
<feature type="compositionally biased region" description="Basic and acidic residues" evidence="1">
    <location>
        <begin position="1"/>
        <end position="29"/>
    </location>
</feature>
<feature type="region of interest" description="Disordered" evidence="1">
    <location>
        <begin position="1"/>
        <end position="138"/>
    </location>
</feature>